<comment type="caution">
    <text evidence="3">The sequence shown here is derived from an EMBL/GenBank/DDBJ whole genome shotgun (WGS) entry which is preliminary data.</text>
</comment>
<evidence type="ECO:0000256" key="1">
    <source>
        <dbReference type="ARBA" id="ARBA00022801"/>
    </source>
</evidence>
<dbReference type="STRING" id="1802694.A2918_01195"/>
<dbReference type="PROSITE" id="PS51462">
    <property type="entry name" value="NUDIX"/>
    <property type="match status" value="1"/>
</dbReference>
<dbReference type="SUPFAM" id="SSF55811">
    <property type="entry name" value="Nudix"/>
    <property type="match status" value="1"/>
</dbReference>
<evidence type="ECO:0000259" key="2">
    <source>
        <dbReference type="PROSITE" id="PS51462"/>
    </source>
</evidence>
<dbReference type="GO" id="GO:0016787">
    <property type="term" value="F:hydrolase activity"/>
    <property type="evidence" value="ECO:0007669"/>
    <property type="project" value="UniProtKB-KW"/>
</dbReference>
<accession>A0A1F8GCH2</accession>
<sequence length="129" mass="14955">MNKDRASGIVIKDDKVLLIHRIRDDKEYWVFPGGSIEGNETIEEALGRELSEELSITVKDKKFLFKIENAGRFEHYFLITEYEGTPKMGGPELERMNEKNQYILEQRDVKKLSEINLLPKGIADKITKL</sequence>
<dbReference type="PRINTS" id="PR00502">
    <property type="entry name" value="NUDIXFAMILY"/>
</dbReference>
<feature type="domain" description="Nudix hydrolase" evidence="2">
    <location>
        <begin position="1"/>
        <end position="129"/>
    </location>
</feature>
<dbReference type="InterPro" id="IPR000086">
    <property type="entry name" value="NUDIX_hydrolase_dom"/>
</dbReference>
<protein>
    <recommendedName>
        <fullName evidence="2">Nudix hydrolase domain-containing protein</fullName>
    </recommendedName>
</protein>
<organism evidence="3 4">
    <name type="scientific">Candidatus Yanofskybacteria bacterium RIFCSPLOWO2_01_FULL_42_49</name>
    <dbReference type="NCBI Taxonomy" id="1802694"/>
    <lineage>
        <taxon>Bacteria</taxon>
        <taxon>Candidatus Yanofskyibacteriota</taxon>
    </lineage>
</organism>
<evidence type="ECO:0000313" key="3">
    <source>
        <dbReference type="EMBL" id="OGN22740.1"/>
    </source>
</evidence>
<dbReference type="Gene3D" id="3.90.79.10">
    <property type="entry name" value="Nucleoside Triphosphate Pyrophosphohydrolase"/>
    <property type="match status" value="1"/>
</dbReference>
<dbReference type="Proteomes" id="UP000178227">
    <property type="component" value="Unassembled WGS sequence"/>
</dbReference>
<dbReference type="PANTHER" id="PTHR43736:SF2">
    <property type="entry name" value="MUTT_NUDIX FAMILY PROTEIN"/>
    <property type="match status" value="1"/>
</dbReference>
<dbReference type="EMBL" id="MGKI01000009">
    <property type="protein sequence ID" value="OGN22740.1"/>
    <property type="molecule type" value="Genomic_DNA"/>
</dbReference>
<gene>
    <name evidence="3" type="ORF">A2918_01195</name>
</gene>
<dbReference type="AlphaFoldDB" id="A0A1F8GCH2"/>
<reference evidence="3 4" key="1">
    <citation type="journal article" date="2016" name="Nat. Commun.">
        <title>Thousands of microbial genomes shed light on interconnected biogeochemical processes in an aquifer system.</title>
        <authorList>
            <person name="Anantharaman K."/>
            <person name="Brown C.T."/>
            <person name="Hug L.A."/>
            <person name="Sharon I."/>
            <person name="Castelle C.J."/>
            <person name="Probst A.J."/>
            <person name="Thomas B.C."/>
            <person name="Singh A."/>
            <person name="Wilkins M.J."/>
            <person name="Karaoz U."/>
            <person name="Brodie E.L."/>
            <person name="Williams K.H."/>
            <person name="Hubbard S.S."/>
            <person name="Banfield J.F."/>
        </authorList>
    </citation>
    <scope>NUCLEOTIDE SEQUENCE [LARGE SCALE GENOMIC DNA]</scope>
</reference>
<name>A0A1F8GCH2_9BACT</name>
<dbReference type="InterPro" id="IPR015797">
    <property type="entry name" value="NUDIX_hydrolase-like_dom_sf"/>
</dbReference>
<evidence type="ECO:0000313" key="4">
    <source>
        <dbReference type="Proteomes" id="UP000178227"/>
    </source>
</evidence>
<proteinExistence type="predicted"/>
<dbReference type="PANTHER" id="PTHR43736">
    <property type="entry name" value="ADP-RIBOSE PYROPHOSPHATASE"/>
    <property type="match status" value="1"/>
</dbReference>
<dbReference type="Pfam" id="PF00293">
    <property type="entry name" value="NUDIX"/>
    <property type="match status" value="1"/>
</dbReference>
<dbReference type="InterPro" id="IPR020476">
    <property type="entry name" value="Nudix_hydrolase"/>
</dbReference>
<keyword evidence="1" id="KW-0378">Hydrolase</keyword>